<dbReference type="Pfam" id="PF16172">
    <property type="entry name" value="DOCK_N"/>
    <property type="match status" value="1"/>
</dbReference>
<accession>A0A0L0VQ24</accession>
<dbReference type="GO" id="GO:0031267">
    <property type="term" value="F:small GTPase binding"/>
    <property type="evidence" value="ECO:0007669"/>
    <property type="project" value="TreeGrafter"/>
</dbReference>
<dbReference type="PANTHER" id="PTHR45653:SF10">
    <property type="entry name" value="MYOBLAST CITY, ISOFORM B"/>
    <property type="match status" value="1"/>
</dbReference>
<gene>
    <name evidence="4" type="ORF">PSTG_05411</name>
</gene>
<comment type="caution">
    <text evidence="4">The sequence shown here is derived from an EMBL/GenBank/DDBJ whole genome shotgun (WGS) entry which is preliminary data.</text>
</comment>
<dbReference type="InterPro" id="IPR056372">
    <property type="entry name" value="TPR_DOCK"/>
</dbReference>
<dbReference type="PANTHER" id="PTHR45653">
    <property type="entry name" value="DEDICATOR OF CYTOKINESIS"/>
    <property type="match status" value="1"/>
</dbReference>
<feature type="domain" description="Dedicator of cytokinesis TPR repeats region" evidence="3">
    <location>
        <begin position="234"/>
        <end position="325"/>
    </location>
</feature>
<proteinExistence type="predicted"/>
<dbReference type="GO" id="GO:0007264">
    <property type="term" value="P:small GTPase-mediated signal transduction"/>
    <property type="evidence" value="ECO:0007669"/>
    <property type="project" value="InterPro"/>
</dbReference>
<feature type="domain" description="Dedicator of cytokinesis N-terminal" evidence="2">
    <location>
        <begin position="29"/>
        <end position="100"/>
    </location>
</feature>
<evidence type="ECO:0000256" key="1">
    <source>
        <dbReference type="SAM" id="MobiDB-lite"/>
    </source>
</evidence>
<dbReference type="AlphaFoldDB" id="A0A0L0VQ24"/>
<dbReference type="InterPro" id="IPR032376">
    <property type="entry name" value="DOCK_N"/>
</dbReference>
<dbReference type="Gene3D" id="2.60.40.150">
    <property type="entry name" value="C2 domain"/>
    <property type="match status" value="1"/>
</dbReference>
<dbReference type="Proteomes" id="UP000054564">
    <property type="component" value="Unassembled WGS sequence"/>
</dbReference>
<dbReference type="Pfam" id="PF23554">
    <property type="entry name" value="TPR_DOCK"/>
    <property type="match status" value="1"/>
</dbReference>
<evidence type="ECO:0000313" key="5">
    <source>
        <dbReference type="Proteomes" id="UP000054564"/>
    </source>
</evidence>
<evidence type="ECO:0000259" key="3">
    <source>
        <dbReference type="Pfam" id="PF23554"/>
    </source>
</evidence>
<feature type="region of interest" description="Disordered" evidence="1">
    <location>
        <begin position="1"/>
        <end position="24"/>
    </location>
</feature>
<dbReference type="InterPro" id="IPR026791">
    <property type="entry name" value="DOCK"/>
</dbReference>
<feature type="compositionally biased region" description="Low complexity" evidence="1">
    <location>
        <begin position="465"/>
        <end position="490"/>
    </location>
</feature>
<dbReference type="GO" id="GO:0005737">
    <property type="term" value="C:cytoplasm"/>
    <property type="evidence" value="ECO:0007669"/>
    <property type="project" value="TreeGrafter"/>
</dbReference>
<dbReference type="STRING" id="1165861.A0A0L0VQ24"/>
<keyword evidence="5" id="KW-1185">Reference proteome</keyword>
<evidence type="ECO:0000259" key="2">
    <source>
        <dbReference type="Pfam" id="PF16172"/>
    </source>
</evidence>
<feature type="region of interest" description="Disordered" evidence="1">
    <location>
        <begin position="465"/>
        <end position="499"/>
    </location>
</feature>
<dbReference type="GO" id="GO:0005886">
    <property type="term" value="C:plasma membrane"/>
    <property type="evidence" value="ECO:0007669"/>
    <property type="project" value="TreeGrafter"/>
</dbReference>
<reference evidence="5" key="1">
    <citation type="submission" date="2014-03" db="EMBL/GenBank/DDBJ databases">
        <title>The Genome Sequence of Puccinia striiformis f. sp. tritici PST-78.</title>
        <authorList>
            <consortium name="The Broad Institute Genome Sequencing Platform"/>
            <person name="Cuomo C."/>
            <person name="Hulbert S."/>
            <person name="Chen X."/>
            <person name="Walker B."/>
            <person name="Young S.K."/>
            <person name="Zeng Q."/>
            <person name="Gargeya S."/>
            <person name="Fitzgerald M."/>
            <person name="Haas B."/>
            <person name="Abouelleil A."/>
            <person name="Alvarado L."/>
            <person name="Arachchi H.M."/>
            <person name="Berlin A.M."/>
            <person name="Chapman S.B."/>
            <person name="Goldberg J."/>
            <person name="Griggs A."/>
            <person name="Gujja S."/>
            <person name="Hansen M."/>
            <person name="Howarth C."/>
            <person name="Imamovic A."/>
            <person name="Larimer J."/>
            <person name="McCowan C."/>
            <person name="Montmayeur A."/>
            <person name="Murphy C."/>
            <person name="Neiman D."/>
            <person name="Pearson M."/>
            <person name="Priest M."/>
            <person name="Roberts A."/>
            <person name="Saif S."/>
            <person name="Shea T."/>
            <person name="Sisk P."/>
            <person name="Sykes S."/>
            <person name="Wortman J."/>
            <person name="Nusbaum C."/>
            <person name="Birren B."/>
        </authorList>
    </citation>
    <scope>NUCLEOTIDE SEQUENCE [LARGE SCALE GENOMIC DNA]</scope>
    <source>
        <strain evidence="5">race PST-78</strain>
    </source>
</reference>
<organism evidence="4 5">
    <name type="scientific">Puccinia striiformis f. sp. tritici PST-78</name>
    <dbReference type="NCBI Taxonomy" id="1165861"/>
    <lineage>
        <taxon>Eukaryota</taxon>
        <taxon>Fungi</taxon>
        <taxon>Dikarya</taxon>
        <taxon>Basidiomycota</taxon>
        <taxon>Pucciniomycotina</taxon>
        <taxon>Pucciniomycetes</taxon>
        <taxon>Pucciniales</taxon>
        <taxon>Pucciniaceae</taxon>
        <taxon>Puccinia</taxon>
    </lineage>
</organism>
<name>A0A0L0VQ24_9BASI</name>
<dbReference type="EMBL" id="AJIL01000030">
    <property type="protein sequence ID" value="KNF01312.1"/>
    <property type="molecule type" value="Genomic_DNA"/>
</dbReference>
<sequence>MLLSNPNSSGMSRTQASATPSNVFEPPTSQYTMNIFSPVSEVSFPTLHKDIIASWTQEFLEANESIEIQKKTDYGDMSTILKENSSILSDVLVTSQLGFPDVVYPDYSRNEIYIKLCSGDFSNLNVGASQIISSSGSGKNTEVAVELRTNTAWSELIKLDIKKPTQNKNGPTQSDKPFTFSYLPLFSANRTFIPDGEHNLILVIYDKQSATPEVYSRVRPTFVTGQMIPEVTPALSKLLIPLTDIFQANAETKEYEELVHNALVTLLGIVFDRQFTNFKPVVNLHIDHHFTSTTASNHLLQSSQCLLNNPTSFKNAHPLRCTMKVGTQTLVVQHFPSLLTKLAKVSKGKIVMWKLLLQEHIVMSPIFEGIRITVAVIAVALDKLHKVLIDPSIYNDPGSLAQEHNKIEYLLGLLSKLLESFQEFESPTNVEIVQRLGTTALVISSVPIVFPATYPFPLLNSLPPKPNLNPSNTSNDPNNNSSASQQNNSPECIRRDRSGNDYDDHNHLELILEVEGKVNFGKFLTKIFKAFDLILKKVSFPSNWLNINVISHKASLALRLHADLRYEWERYAAFCDQMHNKHPNAEIIQSQSVSTDELAYAKGQYLQITRAIAKPDQTTVVFKNPEVSSSVINS</sequence>
<dbReference type="GO" id="GO:0005085">
    <property type="term" value="F:guanyl-nucleotide exchange factor activity"/>
    <property type="evidence" value="ECO:0007669"/>
    <property type="project" value="InterPro"/>
</dbReference>
<dbReference type="InterPro" id="IPR035892">
    <property type="entry name" value="C2_domain_sf"/>
</dbReference>
<evidence type="ECO:0000313" key="4">
    <source>
        <dbReference type="EMBL" id="KNF01312.1"/>
    </source>
</evidence>
<protein>
    <submittedName>
        <fullName evidence="4">Uncharacterized protein</fullName>
    </submittedName>
</protein>